<dbReference type="AlphaFoldDB" id="A0A0R2BNT8"/>
<name>A0A0R2BNT8_SECCO</name>
<dbReference type="EMBL" id="AYYR01000013">
    <property type="protein sequence ID" value="KRM77148.1"/>
    <property type="molecule type" value="Genomic_DNA"/>
</dbReference>
<dbReference type="PATRIC" id="fig|1423733.4.peg.408"/>
<comment type="caution">
    <text evidence="1">The sequence shown here is derived from an EMBL/GenBank/DDBJ whole genome shotgun (WGS) entry which is preliminary data.</text>
</comment>
<proteinExistence type="predicted"/>
<evidence type="ECO:0000313" key="1">
    <source>
        <dbReference type="EMBL" id="KRM77148.1"/>
    </source>
</evidence>
<dbReference type="InterPro" id="IPR036271">
    <property type="entry name" value="Tet_transcr_reg_TetR-rel_C_sf"/>
</dbReference>
<organism evidence="1 2">
    <name type="scientific">Secundilactobacillus collinoides DSM 20515 = JCM 1123</name>
    <dbReference type="NCBI Taxonomy" id="1423733"/>
    <lineage>
        <taxon>Bacteria</taxon>
        <taxon>Bacillati</taxon>
        <taxon>Bacillota</taxon>
        <taxon>Bacilli</taxon>
        <taxon>Lactobacillales</taxon>
        <taxon>Lactobacillaceae</taxon>
        <taxon>Secundilactobacillus</taxon>
    </lineage>
</organism>
<protein>
    <recommendedName>
        <fullName evidence="3">Transcriptional regulator</fullName>
    </recommendedName>
</protein>
<gene>
    <name evidence="1" type="ORF">FC82_GL000387</name>
</gene>
<sequence>MPLTQKNELLLKKLALAMATHPRDTFTELATIVGVSKATLHRIYGTRNDLEKLLLQQSDTIIQGIIRLANSDFNDYIDGLNQLIAAFYGNKELFRWLFSGTCTASEEYVDAYFSGLEGFFTRGQRRGTFRVELNADFLTTMFSSGIVALIDAELMGRIAPKGSRQEFADVFLQGIQGQ</sequence>
<evidence type="ECO:0000313" key="2">
    <source>
        <dbReference type="Proteomes" id="UP000051845"/>
    </source>
</evidence>
<dbReference type="SUPFAM" id="SSF48498">
    <property type="entry name" value="Tetracyclin repressor-like, C-terminal domain"/>
    <property type="match status" value="1"/>
</dbReference>
<evidence type="ECO:0008006" key="3">
    <source>
        <dbReference type="Google" id="ProtNLM"/>
    </source>
</evidence>
<dbReference type="Gene3D" id="1.10.357.10">
    <property type="entry name" value="Tetracycline Repressor, domain 2"/>
    <property type="match status" value="1"/>
</dbReference>
<accession>A0A0R2BNT8</accession>
<dbReference type="Proteomes" id="UP000051845">
    <property type="component" value="Unassembled WGS sequence"/>
</dbReference>
<dbReference type="RefSeq" id="WP_056996141.1">
    <property type="nucleotide sequence ID" value="NZ_AYYR01000013.1"/>
</dbReference>
<reference evidence="1 2" key="1">
    <citation type="journal article" date="2015" name="Genome Announc.">
        <title>Expanding the biotechnology potential of lactobacilli through comparative genomics of 213 strains and associated genera.</title>
        <authorList>
            <person name="Sun Z."/>
            <person name="Harris H.M."/>
            <person name="McCann A."/>
            <person name="Guo C."/>
            <person name="Argimon S."/>
            <person name="Zhang W."/>
            <person name="Yang X."/>
            <person name="Jeffery I.B."/>
            <person name="Cooney J.C."/>
            <person name="Kagawa T.F."/>
            <person name="Liu W."/>
            <person name="Song Y."/>
            <person name="Salvetti E."/>
            <person name="Wrobel A."/>
            <person name="Rasinkangas P."/>
            <person name="Parkhill J."/>
            <person name="Rea M.C."/>
            <person name="O'Sullivan O."/>
            <person name="Ritari J."/>
            <person name="Douillard F.P."/>
            <person name="Paul Ross R."/>
            <person name="Yang R."/>
            <person name="Briner A.E."/>
            <person name="Felis G.E."/>
            <person name="de Vos W.M."/>
            <person name="Barrangou R."/>
            <person name="Klaenhammer T.R."/>
            <person name="Caufield P.W."/>
            <person name="Cui Y."/>
            <person name="Zhang H."/>
            <person name="O'Toole P.W."/>
        </authorList>
    </citation>
    <scope>NUCLEOTIDE SEQUENCE [LARGE SCALE GENOMIC DNA]</scope>
    <source>
        <strain evidence="1 2">DSM 20515</strain>
    </source>
</reference>